<accession>A0ABP8GLE8</accession>
<dbReference type="Proteomes" id="UP001500582">
    <property type="component" value="Unassembled WGS sequence"/>
</dbReference>
<dbReference type="PANTHER" id="PTHR10204">
    <property type="entry name" value="NAD P H OXIDOREDUCTASE-RELATED"/>
    <property type="match status" value="1"/>
</dbReference>
<dbReference type="InterPro" id="IPR003680">
    <property type="entry name" value="Flavodoxin_fold"/>
</dbReference>
<keyword evidence="2" id="KW-0560">Oxidoreductase</keyword>
<evidence type="ECO:0000256" key="2">
    <source>
        <dbReference type="ARBA" id="ARBA00023002"/>
    </source>
</evidence>
<organism evidence="4 5">
    <name type="scientific">Mucilaginibacter gynuensis</name>
    <dbReference type="NCBI Taxonomy" id="1302236"/>
    <lineage>
        <taxon>Bacteria</taxon>
        <taxon>Pseudomonadati</taxon>
        <taxon>Bacteroidota</taxon>
        <taxon>Sphingobacteriia</taxon>
        <taxon>Sphingobacteriales</taxon>
        <taxon>Sphingobacteriaceae</taxon>
        <taxon>Mucilaginibacter</taxon>
    </lineage>
</organism>
<gene>
    <name evidence="4" type="ORF">GCM10023149_29410</name>
</gene>
<comment type="caution">
    <text evidence="4">The sequence shown here is derived from an EMBL/GenBank/DDBJ whole genome shotgun (WGS) entry which is preliminary data.</text>
</comment>
<dbReference type="PANTHER" id="PTHR10204:SF34">
    <property type="entry name" value="NAD(P)H DEHYDROGENASE [QUINONE] 1 ISOFORM 1"/>
    <property type="match status" value="1"/>
</dbReference>
<dbReference type="Pfam" id="PF02525">
    <property type="entry name" value="Flavodoxin_2"/>
    <property type="match status" value="1"/>
</dbReference>
<evidence type="ECO:0000256" key="1">
    <source>
        <dbReference type="ARBA" id="ARBA00006252"/>
    </source>
</evidence>
<dbReference type="SUPFAM" id="SSF52218">
    <property type="entry name" value="Flavoproteins"/>
    <property type="match status" value="1"/>
</dbReference>
<dbReference type="Gene3D" id="3.40.50.360">
    <property type="match status" value="1"/>
</dbReference>
<evidence type="ECO:0000313" key="4">
    <source>
        <dbReference type="EMBL" id="GAA4326531.1"/>
    </source>
</evidence>
<dbReference type="EMBL" id="BAABFT010000007">
    <property type="protein sequence ID" value="GAA4326531.1"/>
    <property type="molecule type" value="Genomic_DNA"/>
</dbReference>
<protein>
    <submittedName>
        <fullName evidence="4">NAD(P)H-dependent oxidoreductase</fullName>
    </submittedName>
</protein>
<dbReference type="InterPro" id="IPR029039">
    <property type="entry name" value="Flavoprotein-like_sf"/>
</dbReference>
<keyword evidence="5" id="KW-1185">Reference proteome</keyword>
<evidence type="ECO:0000259" key="3">
    <source>
        <dbReference type="Pfam" id="PF02525"/>
    </source>
</evidence>
<sequence>MNMQNSKDKKTVPAGGSGGIIKKKVLIVFAHPEPTSLTRTMVSTSIEKFEQLGYEVMLSDLYGMKWKAVYDEHDFPQRVNGDRLSFIHESGNAYATQTQTTDVLAEQQKLLAADAVIFQFPLWWYSMPAILKGWIERVYAFGFAYGYKNGTNQFRFGEGILKGKRALVSVYAGGPQADYSPRGINGPIEQLLFPLTHGALFYPGMEVLPTHVIYSSTFIKPEQVEDEKRVWEKRLEDLFTDAPIAYRAQNGGDYPDRHVLAADVDPHKTGLLAHIAD</sequence>
<feature type="domain" description="Flavodoxin-like fold" evidence="3">
    <location>
        <begin position="23"/>
        <end position="235"/>
    </location>
</feature>
<evidence type="ECO:0000313" key="5">
    <source>
        <dbReference type="Proteomes" id="UP001500582"/>
    </source>
</evidence>
<proteinExistence type="inferred from homology"/>
<reference evidence="5" key="1">
    <citation type="journal article" date="2019" name="Int. J. Syst. Evol. Microbiol.">
        <title>The Global Catalogue of Microorganisms (GCM) 10K type strain sequencing project: providing services to taxonomists for standard genome sequencing and annotation.</title>
        <authorList>
            <consortium name="The Broad Institute Genomics Platform"/>
            <consortium name="The Broad Institute Genome Sequencing Center for Infectious Disease"/>
            <person name="Wu L."/>
            <person name="Ma J."/>
        </authorList>
    </citation>
    <scope>NUCLEOTIDE SEQUENCE [LARGE SCALE GENOMIC DNA]</scope>
    <source>
        <strain evidence="5">JCM 17705</strain>
    </source>
</reference>
<comment type="similarity">
    <text evidence="1">Belongs to the NAD(P)H dehydrogenase (quinone) family.</text>
</comment>
<dbReference type="InterPro" id="IPR051545">
    <property type="entry name" value="NAD(P)H_dehydrogenase_qn"/>
</dbReference>
<name>A0ABP8GLE8_9SPHI</name>